<organism evidence="1 2">
    <name type="scientific">Globodera pallida</name>
    <name type="common">Potato cyst nematode worm</name>
    <name type="synonym">Heterodera pallida</name>
    <dbReference type="NCBI Taxonomy" id="36090"/>
    <lineage>
        <taxon>Eukaryota</taxon>
        <taxon>Metazoa</taxon>
        <taxon>Ecdysozoa</taxon>
        <taxon>Nematoda</taxon>
        <taxon>Chromadorea</taxon>
        <taxon>Rhabditida</taxon>
        <taxon>Tylenchina</taxon>
        <taxon>Tylenchomorpha</taxon>
        <taxon>Tylenchoidea</taxon>
        <taxon>Heteroderidae</taxon>
        <taxon>Heteroderinae</taxon>
        <taxon>Globodera</taxon>
    </lineage>
</organism>
<sequence>MGLLFWTDQVDGINEEERSLALNTRERLFAELYTVSCRRQAEEVAATKTKTVDWDINSAQRAGTSGGERFCTILNKLHFCQKLSLEIASNFSLVNVSRTFEVDPFMHQFNPQTF</sequence>
<proteinExistence type="predicted"/>
<evidence type="ECO:0000313" key="1">
    <source>
        <dbReference type="Proteomes" id="UP000050741"/>
    </source>
</evidence>
<name>A0A183CEH3_GLOPA</name>
<accession>A0A183CEH3</accession>
<reference evidence="2" key="2">
    <citation type="submission" date="2016-06" db="UniProtKB">
        <authorList>
            <consortium name="WormBaseParasite"/>
        </authorList>
    </citation>
    <scope>IDENTIFICATION</scope>
</reference>
<keyword evidence="1" id="KW-1185">Reference proteome</keyword>
<dbReference type="Proteomes" id="UP000050741">
    <property type="component" value="Unassembled WGS sequence"/>
</dbReference>
<reference evidence="1" key="1">
    <citation type="submission" date="2014-05" db="EMBL/GenBank/DDBJ databases">
        <title>The genome and life-stage specific transcriptomes of Globodera pallida elucidate key aspects of plant parasitism by a cyst nematode.</title>
        <authorList>
            <person name="Cotton J.A."/>
            <person name="Lilley C.J."/>
            <person name="Jones L.M."/>
            <person name="Kikuchi T."/>
            <person name="Reid A.J."/>
            <person name="Thorpe P."/>
            <person name="Tsai I.J."/>
            <person name="Beasley H."/>
            <person name="Blok V."/>
            <person name="Cock P.J.A."/>
            <person name="Van den Akker S.E."/>
            <person name="Holroyd N."/>
            <person name="Hunt M."/>
            <person name="Mantelin S."/>
            <person name="Naghra H."/>
            <person name="Pain A."/>
            <person name="Palomares-Rius J.E."/>
            <person name="Zarowiecki M."/>
            <person name="Berriman M."/>
            <person name="Jones J.T."/>
            <person name="Urwin P.E."/>
        </authorList>
    </citation>
    <scope>NUCLEOTIDE SEQUENCE [LARGE SCALE GENOMIC DNA]</scope>
    <source>
        <strain evidence="1">Lindley</strain>
    </source>
</reference>
<protein>
    <submittedName>
        <fullName evidence="2">Uncharacterized protein</fullName>
    </submittedName>
</protein>
<dbReference type="AlphaFoldDB" id="A0A183CEH3"/>
<evidence type="ECO:0000313" key="2">
    <source>
        <dbReference type="WBParaSite" id="GPLIN_001127700"/>
    </source>
</evidence>
<dbReference type="WBParaSite" id="GPLIN_001127700">
    <property type="protein sequence ID" value="GPLIN_001127700"/>
    <property type="gene ID" value="GPLIN_001127700"/>
</dbReference>